<evidence type="ECO:0000256" key="2">
    <source>
        <dbReference type="ARBA" id="ARBA00022764"/>
    </source>
</evidence>
<protein>
    <submittedName>
        <fullName evidence="3">Putative spermidine/putrescine transport system substrate-binding protein</fullName>
    </submittedName>
</protein>
<dbReference type="PANTHER" id="PTHR30222:SF2">
    <property type="entry name" value="ABC TRANSPORTER SUBSTRATE-BINDING PROTEIN"/>
    <property type="match status" value="1"/>
</dbReference>
<dbReference type="Proteomes" id="UP000554520">
    <property type="component" value="Unassembled WGS sequence"/>
</dbReference>
<gene>
    <name evidence="3" type="ORF">FHS21_003499</name>
</gene>
<dbReference type="InterPro" id="IPR006059">
    <property type="entry name" value="SBP"/>
</dbReference>
<keyword evidence="4" id="KW-1185">Reference proteome</keyword>
<organism evidence="3 4">
    <name type="scientific">Phyllobacterium trifolii</name>
    <dbReference type="NCBI Taxonomy" id="300193"/>
    <lineage>
        <taxon>Bacteria</taxon>
        <taxon>Pseudomonadati</taxon>
        <taxon>Pseudomonadota</taxon>
        <taxon>Alphaproteobacteria</taxon>
        <taxon>Hyphomicrobiales</taxon>
        <taxon>Phyllobacteriaceae</taxon>
        <taxon>Phyllobacterium</taxon>
    </lineage>
</organism>
<reference evidence="3 4" key="1">
    <citation type="submission" date="2020-08" db="EMBL/GenBank/DDBJ databases">
        <title>Genomic Encyclopedia of Type Strains, Phase III (KMG-III): the genomes of soil and plant-associated and newly described type strains.</title>
        <authorList>
            <person name="Whitman W."/>
        </authorList>
    </citation>
    <scope>NUCLEOTIDE SEQUENCE [LARGE SCALE GENOMIC DNA]</scope>
    <source>
        <strain evidence="3 4">CECT 7015</strain>
    </source>
</reference>
<proteinExistence type="predicted"/>
<accession>A0A839UB32</accession>
<keyword evidence="2" id="KW-0574">Periplasm</keyword>
<dbReference type="Pfam" id="PF13416">
    <property type="entry name" value="SBP_bac_8"/>
    <property type="match status" value="1"/>
</dbReference>
<evidence type="ECO:0000313" key="4">
    <source>
        <dbReference type="Proteomes" id="UP000554520"/>
    </source>
</evidence>
<evidence type="ECO:0000256" key="1">
    <source>
        <dbReference type="ARBA" id="ARBA00022729"/>
    </source>
</evidence>
<keyword evidence="1" id="KW-0732">Signal</keyword>
<sequence length="362" mass="39695">MDTFLKKSISRRTVLGAGVMGAAVLAMPNILRAQDKSLKVGVYGGYFKDSFDKNIFPEFTKATGIAVESVAEPTGEAWLVQLEQAAKAGAAPADVSMMSQVAMLKGQTTKLWTPLDLAKIPNSKNLIDRFVNKYPDGSVAGIGAVSWYITLVTNTDVYKEAPISWAAFWDKANADKLGLLALVSNSFLLEITAKTFFGSTNALDTEEGLLKAFDKLAEVKPNVRLWYRDEAQFEQSLKSGEIPMGQYYHDVTGLAASEGHPVRSTFPKEGGVQDSGCWALSRASKKVDEAHIFIDYMSQPAIQATLSRKVGTSPTVKRELLDLSDKEFAAVSSDIEPIIPRYDLYTTKSDWLNQKWTELIVG</sequence>
<name>A0A839UB32_9HYPH</name>
<dbReference type="PANTHER" id="PTHR30222">
    <property type="entry name" value="SPERMIDINE/PUTRESCINE-BINDING PERIPLASMIC PROTEIN"/>
    <property type="match status" value="1"/>
</dbReference>
<dbReference type="Gene3D" id="3.40.190.10">
    <property type="entry name" value="Periplasmic binding protein-like II"/>
    <property type="match status" value="2"/>
</dbReference>
<evidence type="ECO:0000313" key="3">
    <source>
        <dbReference type="EMBL" id="MBB3147083.1"/>
    </source>
</evidence>
<dbReference type="EMBL" id="JACHXN010000010">
    <property type="protein sequence ID" value="MBB3147083.1"/>
    <property type="molecule type" value="Genomic_DNA"/>
</dbReference>
<dbReference type="SUPFAM" id="SSF53850">
    <property type="entry name" value="Periplasmic binding protein-like II"/>
    <property type="match status" value="1"/>
</dbReference>
<dbReference type="RefSeq" id="WP_183663191.1">
    <property type="nucleotide sequence ID" value="NZ_JACHXN010000010.1"/>
</dbReference>
<dbReference type="AlphaFoldDB" id="A0A839UB32"/>
<comment type="caution">
    <text evidence="3">The sequence shown here is derived from an EMBL/GenBank/DDBJ whole genome shotgun (WGS) entry which is preliminary data.</text>
</comment>